<proteinExistence type="predicted"/>
<dbReference type="EMBL" id="LIAE01010055">
    <property type="protein sequence ID" value="PAV66662.1"/>
    <property type="molecule type" value="Genomic_DNA"/>
</dbReference>
<evidence type="ECO:0000313" key="1">
    <source>
        <dbReference type="EMBL" id="PAV66662.1"/>
    </source>
</evidence>
<gene>
    <name evidence="1" type="ORF">WR25_22670</name>
</gene>
<dbReference type="Proteomes" id="UP000218231">
    <property type="component" value="Unassembled WGS sequence"/>
</dbReference>
<comment type="caution">
    <text evidence="1">The sequence shown here is derived from an EMBL/GenBank/DDBJ whole genome shotgun (WGS) entry which is preliminary data.</text>
</comment>
<keyword evidence="2" id="KW-1185">Reference proteome</keyword>
<protein>
    <submittedName>
        <fullName evidence="1">Uncharacterized protein</fullName>
    </submittedName>
</protein>
<name>A0A2A2JYG4_9BILA</name>
<sequence>MMTSTSSWRSVRIGEVIGSVLPKASPDHRLQLAPDRVEARRAQLRHEHHVQPLDGVDEEGGREHPAPIIFALRSGHHRAGNVLRHGKAQAEAGAGILRLAEKRPRQAAKVLAARQVVHRHQLERLAADDPRTVQRPAILAHPAEAVIIERGRHEATAAGQQLRLSAPRARLAAIVHHASLALDQCIAVGQPVGLVLRHRKESVVHAQRAEDARGEELVERYPRHALHHCAEHIGRDGVIPRRSRREFQRQLAQRRDEAVEVVVAVPTLQLRFAMRGVDVRPILETIGQPGRMAQQIEHTHRLGSRFGDERHATTAAVIDADTFELRQDVVDRRIDRDLTLLDQHHEGEAGDRLGHRRDAEERTFVDI</sequence>
<reference evidence="1 2" key="1">
    <citation type="journal article" date="2017" name="Curr. Biol.">
        <title>Genome architecture and evolution of a unichromosomal asexual nematode.</title>
        <authorList>
            <person name="Fradin H."/>
            <person name="Zegar C."/>
            <person name="Gutwein M."/>
            <person name="Lucas J."/>
            <person name="Kovtun M."/>
            <person name="Corcoran D."/>
            <person name="Baugh L.R."/>
            <person name="Kiontke K."/>
            <person name="Gunsalus K."/>
            <person name="Fitch D.H."/>
            <person name="Piano F."/>
        </authorList>
    </citation>
    <scope>NUCLEOTIDE SEQUENCE [LARGE SCALE GENOMIC DNA]</scope>
    <source>
        <strain evidence="1">PF1309</strain>
    </source>
</reference>
<dbReference type="AlphaFoldDB" id="A0A2A2JYG4"/>
<organism evidence="1 2">
    <name type="scientific">Diploscapter pachys</name>
    <dbReference type="NCBI Taxonomy" id="2018661"/>
    <lineage>
        <taxon>Eukaryota</taxon>
        <taxon>Metazoa</taxon>
        <taxon>Ecdysozoa</taxon>
        <taxon>Nematoda</taxon>
        <taxon>Chromadorea</taxon>
        <taxon>Rhabditida</taxon>
        <taxon>Rhabditina</taxon>
        <taxon>Rhabditomorpha</taxon>
        <taxon>Rhabditoidea</taxon>
        <taxon>Rhabditidae</taxon>
        <taxon>Diploscapter</taxon>
    </lineage>
</organism>
<accession>A0A2A2JYG4</accession>
<evidence type="ECO:0000313" key="2">
    <source>
        <dbReference type="Proteomes" id="UP000218231"/>
    </source>
</evidence>